<sequence length="153" mass="17879">MTFSFTIADPRMSGCPLIGCSTGFGTLCGYTMDDIVGRNCRFLVDPVPRDKVDWKMRRHAKDFCEAVRVGKQFRIPDKEREEWMPIGRAGDELFCYQVNARKDGSLFNNMFYMKAWFTYEKSKSQQSWQRSCDGIRDPFMVSFFDRRPVLSMS</sequence>
<evidence type="ECO:0000313" key="6">
    <source>
        <dbReference type="Proteomes" id="UP001642464"/>
    </source>
</evidence>
<accession>A0ABP0S9I2</accession>
<proteinExistence type="predicted"/>
<dbReference type="Proteomes" id="UP001642464">
    <property type="component" value="Unassembled WGS sequence"/>
</dbReference>
<dbReference type="EMBL" id="CAXAMM010043217">
    <property type="protein sequence ID" value="CAK9109071.1"/>
    <property type="molecule type" value="Genomic_DNA"/>
</dbReference>
<keyword evidence="6" id="KW-1185">Reference proteome</keyword>
<dbReference type="EMBL" id="CAXAMM010043206">
    <property type="protein sequence ID" value="CAK9109023.1"/>
    <property type="molecule type" value="Genomic_DNA"/>
</dbReference>
<reference evidence="4 6" key="1">
    <citation type="submission" date="2024-02" db="EMBL/GenBank/DDBJ databases">
        <authorList>
            <person name="Chen Y."/>
            <person name="Shah S."/>
            <person name="Dougan E. K."/>
            <person name="Thang M."/>
            <person name="Chan C."/>
        </authorList>
    </citation>
    <scope>NUCLEOTIDE SEQUENCE [LARGE SCALE GENOMIC DNA]</scope>
</reference>
<evidence type="ECO:0000256" key="2">
    <source>
        <dbReference type="ARBA" id="ARBA00022643"/>
    </source>
</evidence>
<keyword evidence="3" id="KW-0157">Chromophore</keyword>
<gene>
    <name evidence="4" type="ORF">SCF082_LOCUS50674</name>
    <name evidence="5" type="ORF">SCF082_LOCUS50697</name>
</gene>
<evidence type="ECO:0000313" key="4">
    <source>
        <dbReference type="EMBL" id="CAK9109023.1"/>
    </source>
</evidence>
<name>A0ABP0S9I2_9DINO</name>
<protein>
    <submittedName>
        <fullName evidence="4">Phototropin-2 (Non-phototropic hypocotyl protein 1B) (OsNPH1B)</fullName>
    </submittedName>
</protein>
<keyword evidence="1" id="KW-0285">Flavoprotein</keyword>
<evidence type="ECO:0000256" key="1">
    <source>
        <dbReference type="ARBA" id="ARBA00022630"/>
    </source>
</evidence>
<evidence type="ECO:0000256" key="3">
    <source>
        <dbReference type="ARBA" id="ARBA00022991"/>
    </source>
</evidence>
<organism evidence="4 6">
    <name type="scientific">Durusdinium trenchii</name>
    <dbReference type="NCBI Taxonomy" id="1381693"/>
    <lineage>
        <taxon>Eukaryota</taxon>
        <taxon>Sar</taxon>
        <taxon>Alveolata</taxon>
        <taxon>Dinophyceae</taxon>
        <taxon>Suessiales</taxon>
        <taxon>Symbiodiniaceae</taxon>
        <taxon>Durusdinium</taxon>
    </lineage>
</organism>
<dbReference type="SUPFAM" id="SSF55785">
    <property type="entry name" value="PYP-like sensor domain (PAS domain)"/>
    <property type="match status" value="1"/>
</dbReference>
<comment type="caution">
    <text evidence="4">The sequence shown here is derived from an EMBL/GenBank/DDBJ whole genome shotgun (WGS) entry which is preliminary data.</text>
</comment>
<evidence type="ECO:0000313" key="5">
    <source>
        <dbReference type="EMBL" id="CAK9109071.1"/>
    </source>
</evidence>
<dbReference type="InterPro" id="IPR035965">
    <property type="entry name" value="PAS-like_dom_sf"/>
</dbReference>
<keyword evidence="2" id="KW-0288">FMN</keyword>
<dbReference type="PANTHER" id="PTHR47429:SF2">
    <property type="entry name" value="PROTEIN TWIN LOV 1"/>
    <property type="match status" value="1"/>
</dbReference>
<dbReference type="PANTHER" id="PTHR47429">
    <property type="entry name" value="PROTEIN TWIN LOV 1"/>
    <property type="match status" value="1"/>
</dbReference>
<dbReference type="Gene3D" id="3.30.450.20">
    <property type="entry name" value="PAS domain"/>
    <property type="match status" value="1"/>
</dbReference>